<reference evidence="15" key="1">
    <citation type="submission" date="2025-08" db="UniProtKB">
        <authorList>
            <consortium name="Ensembl"/>
        </authorList>
    </citation>
    <scope>IDENTIFICATION</scope>
</reference>
<dbReference type="Pfam" id="PF09164">
    <property type="entry name" value="VitD-bind_III"/>
    <property type="match status" value="1"/>
</dbReference>
<dbReference type="PRINTS" id="PR00802">
    <property type="entry name" value="SERUMALBUMIN"/>
</dbReference>
<comment type="subunit">
    <text evidence="13">Associates with membrane-bound immunoglobulin on the surface of B-lymphocytes and with IgG Fc receptor on the membranes of T-lymphocytes. Interacts with LRP2; the interaction is required for renal uptake of GC in complex with 25-hydroxyvitamin D3.</text>
</comment>
<dbReference type="InterPro" id="IPR020858">
    <property type="entry name" value="Serum_albumin-like"/>
</dbReference>
<evidence type="ECO:0000256" key="7">
    <source>
        <dbReference type="ARBA" id="ARBA00022737"/>
    </source>
</evidence>
<gene>
    <name evidence="15" type="primary">GC</name>
</gene>
<dbReference type="InterPro" id="IPR000264">
    <property type="entry name" value="ALB/AFP/VDB"/>
</dbReference>
<evidence type="ECO:0000256" key="3">
    <source>
        <dbReference type="ARBA" id="ARBA00020134"/>
    </source>
</evidence>
<dbReference type="SUPFAM" id="SSF48552">
    <property type="entry name" value="Serum albumin-like"/>
    <property type="match status" value="3"/>
</dbReference>
<dbReference type="GeneTree" id="ENSGT00390000000113"/>
<evidence type="ECO:0000256" key="5">
    <source>
        <dbReference type="ARBA" id="ARBA00022525"/>
    </source>
</evidence>
<reference evidence="15" key="2">
    <citation type="submission" date="2025-09" db="UniProtKB">
        <authorList>
            <consortium name="Ensembl"/>
        </authorList>
    </citation>
    <scope>IDENTIFICATION</scope>
</reference>
<evidence type="ECO:0000256" key="12">
    <source>
        <dbReference type="ARBA" id="ARBA00032443"/>
    </source>
</evidence>
<dbReference type="Gene3D" id="1.10.246.10">
    <property type="match status" value="5"/>
</dbReference>
<evidence type="ECO:0000256" key="13">
    <source>
        <dbReference type="ARBA" id="ARBA00046813"/>
    </source>
</evidence>
<dbReference type="GO" id="GO:0072562">
    <property type="term" value="C:blood microparticle"/>
    <property type="evidence" value="ECO:0007669"/>
    <property type="project" value="TreeGrafter"/>
</dbReference>
<dbReference type="GO" id="GO:0005499">
    <property type="term" value="F:vitamin D binding"/>
    <property type="evidence" value="ECO:0007669"/>
    <property type="project" value="UniProtKB-KW"/>
</dbReference>
<keyword evidence="7" id="KW-0677">Repeat</keyword>
<evidence type="ECO:0000256" key="10">
    <source>
        <dbReference type="ARBA" id="ARBA00023203"/>
    </source>
</evidence>
<comment type="function">
    <text evidence="1">Involved in vitamin D transport and storage, scavenging of extracellular G-actin, enhancement of the chemotactic activity of C5 alpha for neutrophils in inflammation and macrophage activation.</text>
</comment>
<keyword evidence="5" id="KW-0964">Secreted</keyword>
<accession>A0A8C5LME1</accession>
<evidence type="ECO:0000259" key="14">
    <source>
        <dbReference type="PROSITE" id="PS51438"/>
    </source>
</evidence>
<dbReference type="Ensembl" id="ENSLLET00000001175.1">
    <property type="protein sequence ID" value="ENSLLEP00000001116.1"/>
    <property type="gene ID" value="ENSLLEG00000000739.1"/>
</dbReference>
<sequence length="447" mass="50038">SIKAVIMNSRKYSNATFEETTHLVKAVMSLVEKCCVPGAAADCYDKGASELSLKSCDPKSPFPRHPGIANCCLRTGLERKLCLADLKQPPKEFPTYVEESNDELCDAFRKDPKLFSTRYMYEYSSNYAHAPLLVVINSTTNYLSMATSCCTSKKPSTCFLKQRLQRQPIHLLTVMSNRLCSHYSYGEEKLKLSAAIMFSQRVPSAEYRDIMSIVQQGTQVLAKCCSSLTDNCMENELSVHIKQVCKKLSSKDSRVSDCCKKSSIDTLYCLHSMPAAEPISLPKLNWPGSDQLCKKGKNQEVDKYTFELTRRNTKLPEVFVDKLHGSIADIVKGCCESANPGTCLDTKKLQLSDEINKYISEGKELCSDYNSHPFSTFKERLIKSLSRKVPKLPQSKLDELVVQRADLASTCCITNAPPVYCKEKVRKTSDSWALSGFTMFSSLACPF</sequence>
<evidence type="ECO:0000256" key="8">
    <source>
        <dbReference type="ARBA" id="ARBA00022897"/>
    </source>
</evidence>
<dbReference type="Pfam" id="PF00273">
    <property type="entry name" value="Serum_albumin"/>
    <property type="match status" value="2"/>
</dbReference>
<dbReference type="PRINTS" id="PR00804">
    <property type="entry name" value="VITAMNDBNDNG"/>
</dbReference>
<dbReference type="OrthoDB" id="9874779at2759"/>
<dbReference type="InterPro" id="IPR000213">
    <property type="entry name" value="VitD-bd"/>
</dbReference>
<keyword evidence="10" id="KW-0009">Actin-binding</keyword>
<dbReference type="Proteomes" id="UP000694569">
    <property type="component" value="Unplaced"/>
</dbReference>
<keyword evidence="6" id="KW-0732">Signal</keyword>
<comment type="subcellular location">
    <subcellularLocation>
        <location evidence="2">Secreted</location>
    </subcellularLocation>
</comment>
<protein>
    <recommendedName>
        <fullName evidence="3">Vitamin D-binding protein</fullName>
    </recommendedName>
    <alternativeName>
        <fullName evidence="11">Gc-globulin</fullName>
    </alternativeName>
    <alternativeName>
        <fullName evidence="12">Group-specific component</fullName>
    </alternativeName>
</protein>
<dbReference type="SMART" id="SM00103">
    <property type="entry name" value="ALBUMIN"/>
    <property type="match status" value="2"/>
</dbReference>
<evidence type="ECO:0000256" key="11">
    <source>
        <dbReference type="ARBA" id="ARBA00029834"/>
    </source>
</evidence>
<dbReference type="AlphaFoldDB" id="A0A8C5LME1"/>
<name>A0A8C5LME1_9ANUR</name>
<organism evidence="15 16">
    <name type="scientific">Leptobrachium leishanense</name>
    <name type="common">Leishan spiny toad</name>
    <dbReference type="NCBI Taxonomy" id="445787"/>
    <lineage>
        <taxon>Eukaryota</taxon>
        <taxon>Metazoa</taxon>
        <taxon>Chordata</taxon>
        <taxon>Craniata</taxon>
        <taxon>Vertebrata</taxon>
        <taxon>Euteleostomi</taxon>
        <taxon>Amphibia</taxon>
        <taxon>Batrachia</taxon>
        <taxon>Anura</taxon>
        <taxon>Pelobatoidea</taxon>
        <taxon>Megophryidae</taxon>
        <taxon>Leptobrachium</taxon>
    </lineage>
</organism>
<keyword evidence="9" id="KW-1015">Disulfide bond</keyword>
<proteinExistence type="predicted"/>
<dbReference type="GO" id="GO:0005737">
    <property type="term" value="C:cytoplasm"/>
    <property type="evidence" value="ECO:0007669"/>
    <property type="project" value="TreeGrafter"/>
</dbReference>
<keyword evidence="16" id="KW-1185">Reference proteome</keyword>
<evidence type="ECO:0000256" key="4">
    <source>
        <dbReference type="ARBA" id="ARBA00022448"/>
    </source>
</evidence>
<dbReference type="GO" id="GO:0003779">
    <property type="term" value="F:actin binding"/>
    <property type="evidence" value="ECO:0007669"/>
    <property type="project" value="UniProtKB-KW"/>
</dbReference>
<dbReference type="PROSITE" id="PS51438">
    <property type="entry name" value="ALBUMIN_2"/>
    <property type="match status" value="2"/>
</dbReference>
<evidence type="ECO:0000256" key="9">
    <source>
        <dbReference type="ARBA" id="ARBA00023157"/>
    </source>
</evidence>
<evidence type="ECO:0000313" key="15">
    <source>
        <dbReference type="Ensembl" id="ENSLLEP00000001116.1"/>
    </source>
</evidence>
<evidence type="ECO:0000256" key="1">
    <source>
        <dbReference type="ARBA" id="ARBA00002354"/>
    </source>
</evidence>
<evidence type="ECO:0000313" key="16">
    <source>
        <dbReference type="Proteomes" id="UP000694569"/>
    </source>
</evidence>
<feature type="domain" description="Albumin" evidence="14">
    <location>
        <begin position="169"/>
        <end position="352"/>
    </location>
</feature>
<dbReference type="InterPro" id="IPR015247">
    <property type="entry name" value="VitD-bind_III"/>
</dbReference>
<dbReference type="PANTHER" id="PTHR11385">
    <property type="entry name" value="SERUM ALBUMIN-RELATED"/>
    <property type="match status" value="1"/>
</dbReference>
<keyword evidence="8" id="KW-0848">Vitamin D</keyword>
<dbReference type="InterPro" id="IPR014760">
    <property type="entry name" value="Serum_albumin_N"/>
</dbReference>
<dbReference type="PANTHER" id="PTHR11385:SF11">
    <property type="entry name" value="VITAMIN D-BINDING PROTEIN"/>
    <property type="match status" value="1"/>
</dbReference>
<dbReference type="GO" id="GO:0090482">
    <property type="term" value="F:vitamin transmembrane transporter activity"/>
    <property type="evidence" value="ECO:0007669"/>
    <property type="project" value="InterPro"/>
</dbReference>
<keyword evidence="4" id="KW-0813">Transport</keyword>
<feature type="domain" description="Albumin" evidence="14">
    <location>
        <begin position="1"/>
        <end position="168"/>
    </location>
</feature>
<evidence type="ECO:0000256" key="6">
    <source>
        <dbReference type="ARBA" id="ARBA00022729"/>
    </source>
</evidence>
<evidence type="ECO:0000256" key="2">
    <source>
        <dbReference type="ARBA" id="ARBA00004613"/>
    </source>
</evidence>